<feature type="transmembrane region" description="Helical" evidence="3">
    <location>
        <begin position="7"/>
        <end position="28"/>
    </location>
</feature>
<name>A0A3L8SHQ2_CHLGU</name>
<dbReference type="FunFam" id="2.60.40.10:FF:000236">
    <property type="entry name" value="Sidekick cell adhesion molecule 2"/>
    <property type="match status" value="1"/>
</dbReference>
<dbReference type="Proteomes" id="UP000276834">
    <property type="component" value="Unassembled WGS sequence"/>
</dbReference>
<dbReference type="InterPro" id="IPR013783">
    <property type="entry name" value="Ig-like_fold"/>
</dbReference>
<dbReference type="GO" id="GO:0007411">
    <property type="term" value="P:axon guidance"/>
    <property type="evidence" value="ECO:0007669"/>
    <property type="project" value="TreeGrafter"/>
</dbReference>
<dbReference type="PANTHER" id="PTHR44170">
    <property type="entry name" value="PROTEIN SIDEKICK"/>
    <property type="match status" value="1"/>
</dbReference>
<feature type="domain" description="Ig-like" evidence="4">
    <location>
        <begin position="255"/>
        <end position="345"/>
    </location>
</feature>
<protein>
    <recommendedName>
        <fullName evidence="4">Ig-like domain-containing protein</fullName>
    </recommendedName>
</protein>
<evidence type="ECO:0000256" key="2">
    <source>
        <dbReference type="ARBA" id="ARBA00023157"/>
    </source>
</evidence>
<accession>A0A3L8SHQ2</accession>
<feature type="domain" description="Ig-like" evidence="4">
    <location>
        <begin position="162"/>
        <end position="250"/>
    </location>
</feature>
<proteinExistence type="predicted"/>
<feature type="domain" description="Ig-like" evidence="4">
    <location>
        <begin position="443"/>
        <end position="532"/>
    </location>
</feature>
<dbReference type="GO" id="GO:0098632">
    <property type="term" value="F:cell-cell adhesion mediator activity"/>
    <property type="evidence" value="ECO:0007669"/>
    <property type="project" value="TreeGrafter"/>
</dbReference>
<dbReference type="InterPro" id="IPR003599">
    <property type="entry name" value="Ig_sub"/>
</dbReference>
<evidence type="ECO:0000313" key="5">
    <source>
        <dbReference type="EMBL" id="RLW01629.1"/>
    </source>
</evidence>
<dbReference type="EMBL" id="QUSF01000022">
    <property type="protein sequence ID" value="RLW01629.1"/>
    <property type="molecule type" value="Genomic_DNA"/>
</dbReference>
<feature type="non-terminal residue" evidence="5">
    <location>
        <position position="1"/>
    </location>
</feature>
<dbReference type="PROSITE" id="PS50835">
    <property type="entry name" value="IG_LIKE"/>
    <property type="match status" value="4"/>
</dbReference>
<dbReference type="SMART" id="SM00409">
    <property type="entry name" value="IG"/>
    <property type="match status" value="5"/>
</dbReference>
<reference evidence="5 6" key="1">
    <citation type="journal article" date="2018" name="Proc. R. Soc. B">
        <title>A non-coding region near Follistatin controls head colour polymorphism in the Gouldian finch.</title>
        <authorList>
            <person name="Toomey M.B."/>
            <person name="Marques C.I."/>
            <person name="Andrade P."/>
            <person name="Araujo P.M."/>
            <person name="Sabatino S."/>
            <person name="Gazda M.A."/>
            <person name="Afonso S."/>
            <person name="Lopes R.J."/>
            <person name="Corbo J.C."/>
            <person name="Carneiro M."/>
        </authorList>
    </citation>
    <scope>NUCLEOTIDE SEQUENCE [LARGE SCALE GENOMIC DNA]</scope>
    <source>
        <strain evidence="5">Red01</strain>
        <tissue evidence="5">Muscle</tissue>
    </source>
</reference>
<dbReference type="SUPFAM" id="SSF48726">
    <property type="entry name" value="Immunoglobulin"/>
    <property type="match status" value="4"/>
</dbReference>
<dbReference type="PANTHER" id="PTHR44170:SF49">
    <property type="entry name" value="PROTEIN SIDEKICK-1 ISOFORM X1"/>
    <property type="match status" value="1"/>
</dbReference>
<keyword evidence="3" id="KW-1133">Transmembrane helix</keyword>
<dbReference type="SMART" id="SM00408">
    <property type="entry name" value="IGc2"/>
    <property type="match status" value="4"/>
</dbReference>
<dbReference type="InterPro" id="IPR036179">
    <property type="entry name" value="Ig-like_dom_sf"/>
</dbReference>
<sequence>TNLEHTEILFLVLTATGVAVVVTQSFFWHRAITLENQLVILGVSETDAGGYYVQAVNEKNGENKTSPFIHLSVAPWTLQTGVMEMLPEVDLTVFDLMWTKHSHSDNEYSWVEGRDRLLGVVGFSCWVGWSSTGTPSGAPLETRRGARLKGGGASSPSDGAVPAVVIRPHNASVVAGSSQATLECVANARPLERLSVTWKRNGIKITSGISSFGRRLTITNPTSADVGMYFCEAKLRESTEEPARAKAFLSILEPPYFTAEPQNVILAEVEKDVDILCQAMGVPMPTLVWYKDSVPLGRLENPRYKVLLSGGLRIHAPRPQDAGIFQCFASNPAGEIHTYTYLDVTNIKPAFIQPPEDTTVTEGMTAVLTCEVSGAPRPAISWKKGEQILASGSVQIPRFVLLESGGLQIAPVFLQDAGNYTCCAANSEGALNAFVMLTVWNHTSIVRPPEDSTVIKGTTATLRCEATHDPRISIRYLWKKDSVVINPSSSSRITVEEDGTLLISQTWSGDIGDYTCEVVSSGGNDSRTARLEYFSIKHWSEYLLPGWALHSCILFIHNFSGKKNYVLLSLFLWIFKNKNKKKCLKCHSALEKDYKNVITWFHIFYFCHSTGVKCTCILFLSLKATAVGMVHVWSRSNEKEKKKHSSALLPECILLLVGIQEQKTIQNILQLHSHARCSLRWFLNGGQKITVKTEKNVKACTLKQSYKYVLNTSAAGRFSNAE</sequence>
<dbReference type="Gene3D" id="2.60.40.10">
    <property type="entry name" value="Immunoglobulins"/>
    <property type="match status" value="4"/>
</dbReference>
<dbReference type="FunFam" id="2.60.40.10:FF:000485">
    <property type="entry name" value="Sidekick cell adhesion molecule 2"/>
    <property type="match status" value="1"/>
</dbReference>
<evidence type="ECO:0000256" key="1">
    <source>
        <dbReference type="ARBA" id="ARBA00022737"/>
    </source>
</evidence>
<dbReference type="Pfam" id="PF07679">
    <property type="entry name" value="I-set"/>
    <property type="match status" value="2"/>
</dbReference>
<feature type="domain" description="Ig-like" evidence="4">
    <location>
        <begin position="349"/>
        <end position="438"/>
    </location>
</feature>
<keyword evidence="1" id="KW-0677">Repeat</keyword>
<dbReference type="FunFam" id="2.60.40.10:FF:000420">
    <property type="entry name" value="Sidekick cell adhesion molecule 2"/>
    <property type="match status" value="1"/>
</dbReference>
<dbReference type="InterPro" id="IPR007110">
    <property type="entry name" value="Ig-like_dom"/>
</dbReference>
<dbReference type="GO" id="GO:0005886">
    <property type="term" value="C:plasma membrane"/>
    <property type="evidence" value="ECO:0007669"/>
    <property type="project" value="TreeGrafter"/>
</dbReference>
<keyword evidence="3" id="KW-0812">Transmembrane</keyword>
<dbReference type="Pfam" id="PF13927">
    <property type="entry name" value="Ig_3"/>
    <property type="match status" value="2"/>
</dbReference>
<evidence type="ECO:0000313" key="6">
    <source>
        <dbReference type="Proteomes" id="UP000276834"/>
    </source>
</evidence>
<keyword evidence="6" id="KW-1185">Reference proteome</keyword>
<dbReference type="InterPro" id="IPR003598">
    <property type="entry name" value="Ig_sub2"/>
</dbReference>
<dbReference type="GO" id="GO:0007420">
    <property type="term" value="P:brain development"/>
    <property type="evidence" value="ECO:0007669"/>
    <property type="project" value="TreeGrafter"/>
</dbReference>
<keyword evidence="2" id="KW-1015">Disulfide bond</keyword>
<feature type="non-terminal residue" evidence="5">
    <location>
        <position position="722"/>
    </location>
</feature>
<dbReference type="FunFam" id="2.60.40.10:FF:000237">
    <property type="entry name" value="Sidekick cell adhesion molecule 2"/>
    <property type="match status" value="1"/>
</dbReference>
<dbReference type="OrthoDB" id="8923679at2759"/>
<dbReference type="AlphaFoldDB" id="A0A3L8SHQ2"/>
<evidence type="ECO:0000259" key="4">
    <source>
        <dbReference type="PROSITE" id="PS50835"/>
    </source>
</evidence>
<comment type="caution">
    <text evidence="5">The sequence shown here is derived from an EMBL/GenBank/DDBJ whole genome shotgun (WGS) entry which is preliminary data.</text>
</comment>
<dbReference type="InterPro" id="IPR013098">
    <property type="entry name" value="Ig_I-set"/>
</dbReference>
<keyword evidence="3" id="KW-0472">Membrane</keyword>
<gene>
    <name evidence="5" type="ORF">DV515_00007838</name>
</gene>
<evidence type="ECO:0000256" key="3">
    <source>
        <dbReference type="SAM" id="Phobius"/>
    </source>
</evidence>
<organism evidence="5 6">
    <name type="scientific">Chloebia gouldiae</name>
    <name type="common">Gouldian finch</name>
    <name type="synonym">Erythrura gouldiae</name>
    <dbReference type="NCBI Taxonomy" id="44316"/>
    <lineage>
        <taxon>Eukaryota</taxon>
        <taxon>Metazoa</taxon>
        <taxon>Chordata</taxon>
        <taxon>Craniata</taxon>
        <taxon>Vertebrata</taxon>
        <taxon>Euteleostomi</taxon>
        <taxon>Archelosauria</taxon>
        <taxon>Archosauria</taxon>
        <taxon>Dinosauria</taxon>
        <taxon>Saurischia</taxon>
        <taxon>Theropoda</taxon>
        <taxon>Coelurosauria</taxon>
        <taxon>Aves</taxon>
        <taxon>Neognathae</taxon>
        <taxon>Neoaves</taxon>
        <taxon>Telluraves</taxon>
        <taxon>Australaves</taxon>
        <taxon>Passeriformes</taxon>
        <taxon>Passeroidea</taxon>
        <taxon>Passeridae</taxon>
        <taxon>Chloebia</taxon>
    </lineage>
</organism>
<dbReference type="GO" id="GO:0030424">
    <property type="term" value="C:axon"/>
    <property type="evidence" value="ECO:0007669"/>
    <property type="project" value="TreeGrafter"/>
</dbReference>